<dbReference type="EMBL" id="ML170209">
    <property type="protein sequence ID" value="TDL18357.1"/>
    <property type="molecule type" value="Genomic_DNA"/>
</dbReference>
<proteinExistence type="predicted"/>
<feature type="compositionally biased region" description="Polar residues" evidence="1">
    <location>
        <begin position="71"/>
        <end position="96"/>
    </location>
</feature>
<evidence type="ECO:0000313" key="3">
    <source>
        <dbReference type="Proteomes" id="UP000294933"/>
    </source>
</evidence>
<keyword evidence="3" id="KW-1185">Reference proteome</keyword>
<evidence type="ECO:0000256" key="1">
    <source>
        <dbReference type="SAM" id="MobiDB-lite"/>
    </source>
</evidence>
<organism evidence="2 3">
    <name type="scientific">Rickenella mellea</name>
    <dbReference type="NCBI Taxonomy" id="50990"/>
    <lineage>
        <taxon>Eukaryota</taxon>
        <taxon>Fungi</taxon>
        <taxon>Dikarya</taxon>
        <taxon>Basidiomycota</taxon>
        <taxon>Agaricomycotina</taxon>
        <taxon>Agaricomycetes</taxon>
        <taxon>Hymenochaetales</taxon>
        <taxon>Rickenellaceae</taxon>
        <taxon>Rickenella</taxon>
    </lineage>
</organism>
<protein>
    <submittedName>
        <fullName evidence="2">Uncharacterized protein</fullName>
    </submittedName>
</protein>
<dbReference type="Proteomes" id="UP000294933">
    <property type="component" value="Unassembled WGS sequence"/>
</dbReference>
<gene>
    <name evidence="2" type="ORF">BD410DRAFT_806660</name>
</gene>
<accession>A0A4Y7PSG7</accession>
<dbReference type="AlphaFoldDB" id="A0A4Y7PSG7"/>
<feature type="region of interest" description="Disordered" evidence="1">
    <location>
        <begin position="71"/>
        <end position="105"/>
    </location>
</feature>
<evidence type="ECO:0000313" key="2">
    <source>
        <dbReference type="EMBL" id="TDL18357.1"/>
    </source>
</evidence>
<dbReference type="STRING" id="50990.A0A4Y7PSG7"/>
<dbReference type="OrthoDB" id="409122at2759"/>
<name>A0A4Y7PSG7_9AGAM</name>
<dbReference type="VEuPathDB" id="FungiDB:BD410DRAFT_806660"/>
<sequence length="364" mass="39569">MTSFGGYLHVIMGMARADECYDGGRGGLAPRLNITRPNTRLALSKSTLSTSWLPNHIHFLIIPASSSIQLGQPRQPPASLTAQKHNRSSGKMTNIHTHIRPKPNGGEVATTASLANGDANIAPAFLRVLYSINHTYVATSPRVTEPVGDSHVPYSTSCSGEYHSRFHIPRLASRRPCNPTPSQLGPCAVLVFMGGHQLTVQTNSQSFDFDGISDLDLEYAMSLTNPRPFTLLLAGDFFGGAFGNSLDALEQSFCTFEGRYPANGGFQNHALLLSLFRYPMHKMSLAFRLPALSGNATSTARLGWMGTRVPDSSGDDSVSGWWSMWSRECSSHGSSRSHHRFVLCGWRAVGDRFSGVADDNSSSY</sequence>
<reference evidence="2 3" key="1">
    <citation type="submission" date="2018-06" db="EMBL/GenBank/DDBJ databases">
        <title>A transcriptomic atlas of mushroom development highlights an independent origin of complex multicellularity.</title>
        <authorList>
            <consortium name="DOE Joint Genome Institute"/>
            <person name="Krizsan K."/>
            <person name="Almasi E."/>
            <person name="Merenyi Z."/>
            <person name="Sahu N."/>
            <person name="Viragh M."/>
            <person name="Koszo T."/>
            <person name="Mondo S."/>
            <person name="Kiss B."/>
            <person name="Balint B."/>
            <person name="Kues U."/>
            <person name="Barry K."/>
            <person name="Hegedus J.C."/>
            <person name="Henrissat B."/>
            <person name="Johnson J."/>
            <person name="Lipzen A."/>
            <person name="Ohm R."/>
            <person name="Nagy I."/>
            <person name="Pangilinan J."/>
            <person name="Yan J."/>
            <person name="Xiong Y."/>
            <person name="Grigoriev I.V."/>
            <person name="Hibbett D.S."/>
            <person name="Nagy L.G."/>
        </authorList>
    </citation>
    <scope>NUCLEOTIDE SEQUENCE [LARGE SCALE GENOMIC DNA]</scope>
    <source>
        <strain evidence="2 3">SZMC22713</strain>
    </source>
</reference>